<dbReference type="EMBL" id="JBGFUD010000429">
    <property type="protein sequence ID" value="MFH4974504.1"/>
    <property type="molecule type" value="Genomic_DNA"/>
</dbReference>
<name>A0ABD6E3N0_9BILA</name>
<gene>
    <name evidence="2" type="ORF">AB6A40_001213</name>
</gene>
<dbReference type="Proteomes" id="UP001608902">
    <property type="component" value="Unassembled WGS sequence"/>
</dbReference>
<comment type="caution">
    <text evidence="2">The sequence shown here is derived from an EMBL/GenBank/DDBJ whole genome shotgun (WGS) entry which is preliminary data.</text>
</comment>
<evidence type="ECO:0000313" key="3">
    <source>
        <dbReference type="Proteomes" id="UP001608902"/>
    </source>
</evidence>
<accession>A0ABD6E3N0</accession>
<evidence type="ECO:0000256" key="1">
    <source>
        <dbReference type="SAM" id="MobiDB-lite"/>
    </source>
</evidence>
<reference evidence="2 3" key="1">
    <citation type="submission" date="2024-08" db="EMBL/GenBank/DDBJ databases">
        <title>Gnathostoma spinigerum genome.</title>
        <authorList>
            <person name="Gonzalez-Bertolin B."/>
            <person name="Monzon S."/>
            <person name="Zaballos A."/>
            <person name="Jimenez P."/>
            <person name="Dekumyoy P."/>
            <person name="Varona S."/>
            <person name="Cuesta I."/>
            <person name="Sumanam S."/>
            <person name="Adisakwattana P."/>
            <person name="Gasser R.B."/>
            <person name="Hernandez-Gonzalez A."/>
            <person name="Young N.D."/>
            <person name="Perteguer M.J."/>
        </authorList>
    </citation>
    <scope>NUCLEOTIDE SEQUENCE [LARGE SCALE GENOMIC DNA]</scope>
    <source>
        <strain evidence="2">AL3</strain>
        <tissue evidence="2">Liver</tissue>
    </source>
</reference>
<sequence length="373" mass="41198">MDSKSGLEATVSNKVVENTSGLLLPKFAASEIPCHRCGSTMRLKLRKIWTAGVIKEYAAYRCSKKGCQTFRSPRTLARSYILLMQQKMVAEEVYKKLELYQLSDLTLAQLKIASAARVDAGLPRRRHRQSQVGTRNVASPPCILNSSSKASYQVLEAVESAQKAISAMLSQRQGRNVSTTLENAVKDLYLSYKQMSELAMKTYMRTNMANVSASSCLPRISTAISANDHYTLTSDCQMRRNERTSERDPFATKTTTCFKTPIMSSGENRHGLGSANIFPRILNQNYTENHSTCFVTRIKNDSNGKERVSESVASIVSDNQQSTFVTYCQSSNSPPITMAPTSVTSNITCRPFSNASVSPPDDPFVSKQSTGDP</sequence>
<organism evidence="2 3">
    <name type="scientific">Gnathostoma spinigerum</name>
    <dbReference type="NCBI Taxonomy" id="75299"/>
    <lineage>
        <taxon>Eukaryota</taxon>
        <taxon>Metazoa</taxon>
        <taxon>Ecdysozoa</taxon>
        <taxon>Nematoda</taxon>
        <taxon>Chromadorea</taxon>
        <taxon>Rhabditida</taxon>
        <taxon>Spirurina</taxon>
        <taxon>Gnathostomatomorpha</taxon>
        <taxon>Gnathostomatoidea</taxon>
        <taxon>Gnathostomatidae</taxon>
        <taxon>Gnathostoma</taxon>
    </lineage>
</organism>
<dbReference type="AlphaFoldDB" id="A0ABD6E3N0"/>
<keyword evidence="3" id="KW-1185">Reference proteome</keyword>
<feature type="region of interest" description="Disordered" evidence="1">
    <location>
        <begin position="352"/>
        <end position="373"/>
    </location>
</feature>
<proteinExistence type="predicted"/>
<evidence type="ECO:0000313" key="2">
    <source>
        <dbReference type="EMBL" id="MFH4974504.1"/>
    </source>
</evidence>
<protein>
    <submittedName>
        <fullName evidence="2">Uncharacterized protein</fullName>
    </submittedName>
</protein>